<comment type="caution">
    <text evidence="8">The sequence shown here is derived from an EMBL/GenBank/DDBJ whole genome shotgun (WGS) entry which is preliminary data.</text>
</comment>
<dbReference type="InterPro" id="IPR002935">
    <property type="entry name" value="SAM_O-MeTrfase"/>
</dbReference>
<evidence type="ECO:0000256" key="6">
    <source>
        <dbReference type="ARBA" id="ARBA00023453"/>
    </source>
</evidence>
<dbReference type="PANTHER" id="PTHR10509:SF34">
    <property type="entry name" value="TAPETUM-SPECIFIC METHYLTRANSFERASE 1"/>
    <property type="match status" value="1"/>
</dbReference>
<evidence type="ECO:0000256" key="2">
    <source>
        <dbReference type="ARBA" id="ARBA00022679"/>
    </source>
</evidence>
<evidence type="ECO:0000313" key="9">
    <source>
        <dbReference type="Proteomes" id="UP000823749"/>
    </source>
</evidence>
<dbReference type="EMBL" id="JACTNZ010000012">
    <property type="protein sequence ID" value="KAG5520640.1"/>
    <property type="molecule type" value="Genomic_DNA"/>
</dbReference>
<name>A0AAV6HZ85_9ERIC</name>
<organism evidence="8 9">
    <name type="scientific">Rhododendron griersonianum</name>
    <dbReference type="NCBI Taxonomy" id="479676"/>
    <lineage>
        <taxon>Eukaryota</taxon>
        <taxon>Viridiplantae</taxon>
        <taxon>Streptophyta</taxon>
        <taxon>Embryophyta</taxon>
        <taxon>Tracheophyta</taxon>
        <taxon>Spermatophyta</taxon>
        <taxon>Magnoliopsida</taxon>
        <taxon>eudicotyledons</taxon>
        <taxon>Gunneridae</taxon>
        <taxon>Pentapetalae</taxon>
        <taxon>asterids</taxon>
        <taxon>Ericales</taxon>
        <taxon>Ericaceae</taxon>
        <taxon>Ericoideae</taxon>
        <taxon>Rhodoreae</taxon>
        <taxon>Rhododendron</taxon>
    </lineage>
</organism>
<keyword evidence="2" id="KW-0808">Transferase</keyword>
<dbReference type="PROSITE" id="PS00018">
    <property type="entry name" value="EF_HAND_1"/>
    <property type="match status" value="1"/>
</dbReference>
<dbReference type="InterPro" id="IPR029063">
    <property type="entry name" value="SAM-dependent_MTases_sf"/>
</dbReference>
<gene>
    <name evidence="8" type="ORF">RHGRI_033277</name>
</gene>
<dbReference type="Proteomes" id="UP000823749">
    <property type="component" value="Chromosome 12"/>
</dbReference>
<evidence type="ECO:0000256" key="1">
    <source>
        <dbReference type="ARBA" id="ARBA00022603"/>
    </source>
</evidence>
<dbReference type="PROSITE" id="PS51682">
    <property type="entry name" value="SAM_OMT_I"/>
    <property type="match status" value="1"/>
</dbReference>
<dbReference type="GO" id="GO:0008171">
    <property type="term" value="F:O-methyltransferase activity"/>
    <property type="evidence" value="ECO:0007669"/>
    <property type="project" value="InterPro"/>
</dbReference>
<dbReference type="Pfam" id="PF04727">
    <property type="entry name" value="ELMO_CED12"/>
    <property type="match status" value="1"/>
</dbReference>
<dbReference type="InterPro" id="IPR018247">
    <property type="entry name" value="EF_Hand_1_Ca_BS"/>
</dbReference>
<evidence type="ECO:0000256" key="5">
    <source>
        <dbReference type="ARBA" id="ARBA00022733"/>
    </source>
</evidence>
<keyword evidence="5" id="KW-0438">Lignin biosynthesis</keyword>
<dbReference type="InterPro" id="IPR050362">
    <property type="entry name" value="Cation-dep_OMT"/>
</dbReference>
<dbReference type="GO" id="GO:0032259">
    <property type="term" value="P:methylation"/>
    <property type="evidence" value="ECO:0007669"/>
    <property type="project" value="UniProtKB-KW"/>
</dbReference>
<evidence type="ECO:0000256" key="3">
    <source>
        <dbReference type="ARBA" id="ARBA00022691"/>
    </source>
</evidence>
<proteinExistence type="inferred from homology"/>
<dbReference type="SUPFAM" id="SSF53335">
    <property type="entry name" value="S-adenosyl-L-methionine-dependent methyltransferases"/>
    <property type="match status" value="1"/>
</dbReference>
<dbReference type="AlphaFoldDB" id="A0AAV6HZ85"/>
<keyword evidence="9" id="KW-1185">Reference proteome</keyword>
<comment type="similarity">
    <text evidence="6">Belongs to the class I-like SAM-binding methyltransferase superfamily. Cation-dependent O-methyltransferase family.</text>
</comment>
<dbReference type="Gene3D" id="3.40.50.150">
    <property type="entry name" value="Vaccinia Virus protein VP39"/>
    <property type="match status" value="1"/>
</dbReference>
<dbReference type="GO" id="GO:0046872">
    <property type="term" value="F:metal ion binding"/>
    <property type="evidence" value="ECO:0007669"/>
    <property type="project" value="UniProtKB-KW"/>
</dbReference>
<evidence type="ECO:0000259" key="7">
    <source>
        <dbReference type="PROSITE" id="PS51335"/>
    </source>
</evidence>
<keyword evidence="3" id="KW-0949">S-adenosyl-L-methionine</keyword>
<dbReference type="GO" id="GO:0008757">
    <property type="term" value="F:S-adenosylmethionine-dependent methyltransferase activity"/>
    <property type="evidence" value="ECO:0007669"/>
    <property type="project" value="TreeGrafter"/>
</dbReference>
<sequence>MKKCILKSEALTKYILETNAYPREHPQLKDLREATVNKYNEKSVMIVPVDEGQLISMLLKIMNAKKTLEIGVFTGYSLLATALALPDDGKASLPLIICKKAGVEHKINYIHSDGMIALNNLLKNERQEGEFDFAFVDADKENYINYHELLLKLVKVGGIIAYDNTLWFGSVAPSEHDEQVEDTARDALRKLNSFLASDSRIDSSLVSIADGLTLCRRLHDAAHGTPNRMGKGLTCICFKPKGSYERICINLTPLQEERLKRLKHRMKIHFDASRVEHQVCFVTKFVYNPVVSKISYLTIIKYLHPQEALKALWSATYPGQELHGLVSDQWKEMGWQGRDPSTDFRGAGFISLENLLFFAKTFSTSFQCLLNKQGGKRSAWEYPFAVAGVNITYMIMQMLDLNAENEWAFDLLYCVAFMVMDKQWLERNATYMEFNDVLKSTRAQLEKEFLMDDVVQIEDMPSYSLLC</sequence>
<accession>A0AAV6HZ85</accession>
<feature type="domain" description="ELMO" evidence="7">
    <location>
        <begin position="304"/>
        <end position="449"/>
    </location>
</feature>
<reference evidence="8" key="1">
    <citation type="submission" date="2020-08" db="EMBL/GenBank/DDBJ databases">
        <title>Plant Genome Project.</title>
        <authorList>
            <person name="Zhang R.-G."/>
        </authorList>
    </citation>
    <scope>NUCLEOTIDE SEQUENCE</scope>
    <source>
        <strain evidence="8">WSP0</strain>
        <tissue evidence="8">Leaf</tissue>
    </source>
</reference>
<dbReference type="InterPro" id="IPR006816">
    <property type="entry name" value="ELMO_dom"/>
</dbReference>
<keyword evidence="1" id="KW-0489">Methyltransferase</keyword>
<evidence type="ECO:0000256" key="4">
    <source>
        <dbReference type="ARBA" id="ARBA00022723"/>
    </source>
</evidence>
<dbReference type="PROSITE" id="PS51335">
    <property type="entry name" value="ELMO"/>
    <property type="match status" value="1"/>
</dbReference>
<dbReference type="PANTHER" id="PTHR10509">
    <property type="entry name" value="O-METHYLTRANSFERASE-RELATED"/>
    <property type="match status" value="1"/>
</dbReference>
<evidence type="ECO:0000313" key="8">
    <source>
        <dbReference type="EMBL" id="KAG5520640.1"/>
    </source>
</evidence>
<dbReference type="Pfam" id="PF01596">
    <property type="entry name" value="Methyltransf_3"/>
    <property type="match status" value="1"/>
</dbReference>
<dbReference type="GO" id="GO:0009809">
    <property type="term" value="P:lignin biosynthetic process"/>
    <property type="evidence" value="ECO:0007669"/>
    <property type="project" value="UniProtKB-KW"/>
</dbReference>
<protein>
    <recommendedName>
        <fullName evidence="7">ELMO domain-containing protein</fullName>
    </recommendedName>
</protein>
<keyword evidence="4" id="KW-0479">Metal-binding</keyword>